<reference evidence="3 4" key="1">
    <citation type="submission" date="2018-06" db="EMBL/GenBank/DDBJ databases">
        <title>Whole Genome Sequence of an efficient microsymbiont, Rhizobium tropici.</title>
        <authorList>
            <person name="Srinivasan R."/>
            <person name="Singh H.V."/>
            <person name="Srivastava R."/>
            <person name="Kumari B."/>
            <person name="Radhakrishna A."/>
        </authorList>
    </citation>
    <scope>NUCLEOTIDE SEQUENCE [LARGE SCALE GENOMIC DNA]</scope>
    <source>
        <strain evidence="3 4">IGFRI Rhizo-19</strain>
    </source>
</reference>
<dbReference type="InterPro" id="IPR049304">
    <property type="entry name" value="Gly_rich_dom"/>
</dbReference>
<dbReference type="AlphaFoldDB" id="A0A329YN02"/>
<dbReference type="Proteomes" id="UP000251205">
    <property type="component" value="Unassembled WGS sequence"/>
</dbReference>
<feature type="domain" description="Glycine-rich" evidence="2">
    <location>
        <begin position="173"/>
        <end position="373"/>
    </location>
</feature>
<feature type="region of interest" description="Disordered" evidence="1">
    <location>
        <begin position="243"/>
        <end position="262"/>
    </location>
</feature>
<name>A0A329YN02_RHITR</name>
<gene>
    <name evidence="3" type="ORF">DQ393_05990</name>
</gene>
<sequence>MKYQSPYGSDDPDASYVDRNNATATKGSAVPAKAIEQPQRELVALISAAGLTPGDGDLSQVAKAIQAGKINYAVAGGTANALTATLTPPPTQLTVGMRIFLKTPFINSSATPTLNVNGFGPATIVGNDGSTLPARAYVTDMVAEFEWDGANWRLLDYTSLQTPPRNVTSYSVAGSYTFIVPAGVYKLYCTCVGAGGGAGGIGQRSDGSPKAAGGGGAGGSAFGWIDVDPGQSIAITVGAGGPGGAASANAPSSDGGSGSTGGTSSIGAYMSATGGSGGSGVDCSGGAGGTGVGGQINQIGGAGTDGSGATNLNSYGGAGGASSQGGGGRPSTTKNTIQDGQAKGSGAGSCYYNGWTSTKSGGNGASGLVILQY</sequence>
<dbReference type="RefSeq" id="WP_112340876.1">
    <property type="nucleotide sequence ID" value="NZ_QMKK01000022.1"/>
</dbReference>
<feature type="compositionally biased region" description="Low complexity" evidence="1">
    <location>
        <begin position="245"/>
        <end position="254"/>
    </location>
</feature>
<evidence type="ECO:0000259" key="2">
    <source>
        <dbReference type="Pfam" id="PF21722"/>
    </source>
</evidence>
<protein>
    <recommendedName>
        <fullName evidence="2">Glycine-rich domain-containing protein</fullName>
    </recommendedName>
</protein>
<accession>A0A329YN02</accession>
<evidence type="ECO:0000313" key="3">
    <source>
        <dbReference type="EMBL" id="RAX42390.1"/>
    </source>
</evidence>
<proteinExistence type="predicted"/>
<organism evidence="3 4">
    <name type="scientific">Rhizobium tropici</name>
    <dbReference type="NCBI Taxonomy" id="398"/>
    <lineage>
        <taxon>Bacteria</taxon>
        <taxon>Pseudomonadati</taxon>
        <taxon>Pseudomonadota</taxon>
        <taxon>Alphaproteobacteria</taxon>
        <taxon>Hyphomicrobiales</taxon>
        <taxon>Rhizobiaceae</taxon>
        <taxon>Rhizobium/Agrobacterium group</taxon>
        <taxon>Rhizobium</taxon>
    </lineage>
</organism>
<dbReference type="EMBL" id="QMKK01000022">
    <property type="protein sequence ID" value="RAX42390.1"/>
    <property type="molecule type" value="Genomic_DNA"/>
</dbReference>
<evidence type="ECO:0000313" key="4">
    <source>
        <dbReference type="Proteomes" id="UP000251205"/>
    </source>
</evidence>
<feature type="region of interest" description="Disordered" evidence="1">
    <location>
        <begin position="313"/>
        <end position="344"/>
    </location>
</feature>
<feature type="compositionally biased region" description="Polar residues" evidence="1">
    <location>
        <begin position="330"/>
        <end position="339"/>
    </location>
</feature>
<feature type="compositionally biased region" description="Gly residues" evidence="1">
    <location>
        <begin position="316"/>
        <end position="329"/>
    </location>
</feature>
<comment type="caution">
    <text evidence="3">The sequence shown here is derived from an EMBL/GenBank/DDBJ whole genome shotgun (WGS) entry which is preliminary data.</text>
</comment>
<dbReference type="OrthoDB" id="5465473at2"/>
<evidence type="ECO:0000256" key="1">
    <source>
        <dbReference type="SAM" id="MobiDB-lite"/>
    </source>
</evidence>
<dbReference type="Pfam" id="PF21722">
    <property type="entry name" value="Gly_rich_2"/>
    <property type="match status" value="1"/>
</dbReference>